<reference evidence="1" key="1">
    <citation type="submission" date="2022-06" db="EMBL/GenBank/DDBJ databases">
        <title>Sneathiella actinostolidae sp. nov., isolated from a sea anemonein the Western Pacific Ocean.</title>
        <authorList>
            <person name="Wei M.J."/>
        </authorList>
    </citation>
    <scope>NUCLEOTIDE SEQUENCE</scope>
    <source>
        <strain evidence="1">PHK-P5</strain>
    </source>
</reference>
<proteinExistence type="predicted"/>
<dbReference type="Proteomes" id="UP001056291">
    <property type="component" value="Chromosome"/>
</dbReference>
<dbReference type="InterPro" id="IPR029063">
    <property type="entry name" value="SAM-dependent_MTases_sf"/>
</dbReference>
<sequence>MNRRLKKMIAKVQRKAVLKRNVKSLRFPTLTRPLLDAPILPTRRHDNAAVFEDALLDRICTAYIAAEDSAGEDDIWTELTAENAGFIKALKSRNFADLRNYFNHLFSGQLLFGMGHTDLFLTAKSPYDPNYFSFRCRDTILSLAEALAVKTLPSNQQTSLDDYVASTNGDLAPYIEKIEAELGHAITAPPVGQPPVAEIGPYLVSPDSIRHAYVPYRLRQLGFQANARIMEIGGGFGNVARYAFLQGFLDYTIVDIPYVNAIQAAFLAGAIGDENITLYGEASSAALKIMPSTRKQALPEKLELALNMDSLPEINYEESSEYLRLVKARSKFFFSVNQEAEKTHKGKIEQYCVPDLIRKEGGFTRLHRHPYWMEQGYAEELFAIDAAT</sequence>
<dbReference type="EMBL" id="CP098747">
    <property type="protein sequence ID" value="USG60343.1"/>
    <property type="molecule type" value="Genomic_DNA"/>
</dbReference>
<dbReference type="RefSeq" id="WP_251933224.1">
    <property type="nucleotide sequence ID" value="NZ_CP098747.1"/>
</dbReference>
<evidence type="ECO:0000313" key="2">
    <source>
        <dbReference type="Proteomes" id="UP001056291"/>
    </source>
</evidence>
<dbReference type="GO" id="GO:0032259">
    <property type="term" value="P:methylation"/>
    <property type="evidence" value="ECO:0007669"/>
    <property type="project" value="UniProtKB-KW"/>
</dbReference>
<gene>
    <name evidence="1" type="ORF">NBZ79_14320</name>
</gene>
<dbReference type="NCBIfam" id="TIGR04371">
    <property type="entry name" value="methyltran_NanM"/>
    <property type="match status" value="1"/>
</dbReference>
<name>A0ABY4VZL6_9PROT</name>
<accession>A0ABY4VZL6</accession>
<dbReference type="EC" id="2.1.1.-" evidence="1"/>
<keyword evidence="1" id="KW-0808">Transferase</keyword>
<evidence type="ECO:0000313" key="1">
    <source>
        <dbReference type="EMBL" id="USG60343.1"/>
    </source>
</evidence>
<dbReference type="InterPro" id="IPR030807">
    <property type="entry name" value="Methyltran_NanM"/>
</dbReference>
<dbReference type="SUPFAM" id="SSF53335">
    <property type="entry name" value="S-adenosyl-L-methionine-dependent methyltransferases"/>
    <property type="match status" value="1"/>
</dbReference>
<protein>
    <submittedName>
        <fullName evidence="1">Sugar O-methyltransferase</fullName>
        <ecNumber evidence="1">2.1.1.-</ecNumber>
    </submittedName>
</protein>
<keyword evidence="2" id="KW-1185">Reference proteome</keyword>
<organism evidence="1 2">
    <name type="scientific">Sneathiella marina</name>
    <dbReference type="NCBI Taxonomy" id="2950108"/>
    <lineage>
        <taxon>Bacteria</taxon>
        <taxon>Pseudomonadati</taxon>
        <taxon>Pseudomonadota</taxon>
        <taxon>Alphaproteobacteria</taxon>
        <taxon>Sneathiellales</taxon>
        <taxon>Sneathiellaceae</taxon>
        <taxon>Sneathiella</taxon>
    </lineage>
</organism>
<dbReference type="GO" id="GO:0008168">
    <property type="term" value="F:methyltransferase activity"/>
    <property type="evidence" value="ECO:0007669"/>
    <property type="project" value="UniProtKB-KW"/>
</dbReference>
<keyword evidence="1" id="KW-0489">Methyltransferase</keyword>